<proteinExistence type="inferred from homology"/>
<reference evidence="4" key="2">
    <citation type="submission" date="2020-10" db="EMBL/GenBank/DDBJ databases">
        <authorList>
            <person name="Cooper E.A."/>
            <person name="Brenton Z.W."/>
            <person name="Flinn B.S."/>
            <person name="Jenkins J."/>
            <person name="Shu S."/>
            <person name="Flowers D."/>
            <person name="Luo F."/>
            <person name="Wang Y."/>
            <person name="Xia P."/>
            <person name="Barry K."/>
            <person name="Daum C."/>
            <person name="Lipzen A."/>
            <person name="Yoshinaga Y."/>
            <person name="Schmutz J."/>
            <person name="Saski C."/>
            <person name="Vermerris W."/>
            <person name="Kresovich S."/>
        </authorList>
    </citation>
    <scope>NUCLEOTIDE SEQUENCE</scope>
</reference>
<evidence type="ECO:0000256" key="1">
    <source>
        <dbReference type="ARBA" id="ARBA00009861"/>
    </source>
</evidence>
<dbReference type="AlphaFoldDB" id="A0A921UP18"/>
<organism evidence="4 5">
    <name type="scientific">Sorghum bicolor</name>
    <name type="common">Sorghum</name>
    <name type="synonym">Sorghum vulgare</name>
    <dbReference type="NCBI Taxonomy" id="4558"/>
    <lineage>
        <taxon>Eukaryota</taxon>
        <taxon>Viridiplantae</taxon>
        <taxon>Streptophyta</taxon>
        <taxon>Embryophyta</taxon>
        <taxon>Tracheophyta</taxon>
        <taxon>Spermatophyta</taxon>
        <taxon>Magnoliopsida</taxon>
        <taxon>Liliopsida</taxon>
        <taxon>Poales</taxon>
        <taxon>Poaceae</taxon>
        <taxon>PACMAD clade</taxon>
        <taxon>Panicoideae</taxon>
        <taxon>Andropogonodae</taxon>
        <taxon>Andropogoneae</taxon>
        <taxon>Sorghinae</taxon>
        <taxon>Sorghum</taxon>
    </lineage>
</organism>
<dbReference type="GO" id="GO:0016747">
    <property type="term" value="F:acyltransferase activity, transferring groups other than amino-acyl groups"/>
    <property type="evidence" value="ECO:0007669"/>
    <property type="project" value="UniProtKB-ARBA"/>
</dbReference>
<comment type="similarity">
    <text evidence="1">Belongs to the plant acyltransferase family.</text>
</comment>
<dbReference type="Proteomes" id="UP000807115">
    <property type="component" value="Chromosome 3"/>
</dbReference>
<gene>
    <name evidence="4" type="ORF">BDA96_03G072000</name>
</gene>
<evidence type="ECO:0000313" key="5">
    <source>
        <dbReference type="Proteomes" id="UP000807115"/>
    </source>
</evidence>
<dbReference type="Pfam" id="PF02458">
    <property type="entry name" value="Transferase"/>
    <property type="match status" value="1"/>
</dbReference>
<keyword evidence="3" id="KW-0012">Acyltransferase</keyword>
<dbReference type="PANTHER" id="PTHR31642:SF154">
    <property type="entry name" value="PUTRESCINE HYDROXYCINNAMOYLTRANSFERASE 1"/>
    <property type="match status" value="1"/>
</dbReference>
<comment type="caution">
    <text evidence="4">The sequence shown here is derived from an EMBL/GenBank/DDBJ whole genome shotgun (WGS) entry which is preliminary data.</text>
</comment>
<dbReference type="EMBL" id="CM027682">
    <property type="protein sequence ID" value="KAG0536531.1"/>
    <property type="molecule type" value="Genomic_DNA"/>
</dbReference>
<accession>A0A921UP18</accession>
<dbReference type="InterPro" id="IPR050317">
    <property type="entry name" value="Plant_Fungal_Acyltransferase"/>
</dbReference>
<evidence type="ECO:0000256" key="3">
    <source>
        <dbReference type="ARBA" id="ARBA00023315"/>
    </source>
</evidence>
<name>A0A921UP18_SORBI</name>
<dbReference type="Gene3D" id="3.30.559.10">
    <property type="entry name" value="Chloramphenicol acetyltransferase-like domain"/>
    <property type="match status" value="2"/>
</dbReference>
<sequence>MKSAMGFEVQVIESSFVTPSEPAPRKGLWLSSLDLWLANQGHTPTIYLYSSSNDAAAADHFFDVARLKEAMARALVAFYPLAGRLGVNDADGRMEISCNGEGALFVVARADDFTANDVKKFKPSPELRRLFVPLIEPLSIILAVQVTFLKCGGVVLGTALHHAAVDALSAFHFFQTWSAFSKHGHRATVELPCHDRDLLRARSPPTVHPDALLTFYPRHTFFDLSGPLAIKVFTISRDQVASLKYLCGGGTSTFCAVSALVWQCTCIARRLSPDSEARLTFPADLRQRMRPPLPSSYIGNAVFYLGITSTGQDIATEVLGSVAGRIRGAIDRMDDELVRSAIDYFEMAEMDSRPPRGTLSQTVLHIFSWLGRPQYDADFGWGKPELMSLAESQCGGFVNLMNDDDGAGNGGVRLHMCMEAVNIKEMEQLLYAKLALAAFATRKGTSCDDYLSR</sequence>
<evidence type="ECO:0000256" key="2">
    <source>
        <dbReference type="ARBA" id="ARBA00022679"/>
    </source>
</evidence>
<dbReference type="InterPro" id="IPR023213">
    <property type="entry name" value="CAT-like_dom_sf"/>
</dbReference>
<protein>
    <submittedName>
        <fullName evidence="4">Uncharacterized protein</fullName>
    </submittedName>
</protein>
<reference evidence="4" key="1">
    <citation type="journal article" date="2019" name="BMC Genomics">
        <title>A new reference genome for Sorghum bicolor reveals high levels of sequence similarity between sweet and grain genotypes: implications for the genetics of sugar metabolism.</title>
        <authorList>
            <person name="Cooper E.A."/>
            <person name="Brenton Z.W."/>
            <person name="Flinn B.S."/>
            <person name="Jenkins J."/>
            <person name="Shu S."/>
            <person name="Flowers D."/>
            <person name="Luo F."/>
            <person name="Wang Y."/>
            <person name="Xia P."/>
            <person name="Barry K."/>
            <person name="Daum C."/>
            <person name="Lipzen A."/>
            <person name="Yoshinaga Y."/>
            <person name="Schmutz J."/>
            <person name="Saski C."/>
            <person name="Vermerris W."/>
            <person name="Kresovich S."/>
        </authorList>
    </citation>
    <scope>NUCLEOTIDE SEQUENCE</scope>
</reference>
<dbReference type="PANTHER" id="PTHR31642">
    <property type="entry name" value="TRICHOTHECENE 3-O-ACETYLTRANSFERASE"/>
    <property type="match status" value="1"/>
</dbReference>
<keyword evidence="2" id="KW-0808">Transferase</keyword>
<evidence type="ECO:0000313" key="4">
    <source>
        <dbReference type="EMBL" id="KAG0536531.1"/>
    </source>
</evidence>